<name>A0ABP2J450_9STRE</name>
<accession>A0ABP2J450</accession>
<gene>
    <name evidence="1" type="ORF">SIN_2072</name>
</gene>
<sequence length="77" mass="8559">MKAENTHIKVYGNYDESKRGSVGYYRSLTVSFEGVEGLTAVKDYIGLHSDTTISGSRTDLLSKNDDVFAEIVNPKNR</sequence>
<evidence type="ECO:0000313" key="1">
    <source>
        <dbReference type="EMBL" id="EFO53274.1"/>
    </source>
</evidence>
<protein>
    <submittedName>
        <fullName evidence="1">Uncharacterized protein</fullName>
    </submittedName>
</protein>
<organism evidence="1">
    <name type="scientific">Streptococcus infantis SK1302</name>
    <dbReference type="NCBI Taxonomy" id="871237"/>
    <lineage>
        <taxon>Bacteria</taxon>
        <taxon>Bacillati</taxon>
        <taxon>Bacillota</taxon>
        <taxon>Bacilli</taxon>
        <taxon>Lactobacillales</taxon>
        <taxon>Streptococcaceae</taxon>
        <taxon>Streptococcus</taxon>
    </lineage>
</organism>
<reference evidence="1" key="1">
    <citation type="submission" date="2010-09" db="EMBL/GenBank/DDBJ databases">
        <authorList>
            <person name="Daugherty S.C."/>
            <person name="Kilian M."/>
            <person name="Tettelin H."/>
        </authorList>
    </citation>
    <scope>NUCLEOTIDE SEQUENCE [LARGE SCALE GENOMIC DNA]</scope>
    <source>
        <strain evidence="1">SK1302</strain>
    </source>
</reference>
<proteinExistence type="predicted"/>
<dbReference type="EMBL" id="AEDY01000142">
    <property type="protein sequence ID" value="EFO53274.1"/>
    <property type="molecule type" value="Genomic_DNA"/>
</dbReference>
<comment type="caution">
    <text evidence="1">The sequence shown here is derived from an EMBL/GenBank/DDBJ whole genome shotgun (WGS) entry which is preliminary data.</text>
</comment>